<keyword evidence="1" id="KW-0472">Membrane</keyword>
<gene>
    <name evidence="2" type="ORF">SE18_20885</name>
</gene>
<evidence type="ECO:0000256" key="1">
    <source>
        <dbReference type="SAM" id="Phobius"/>
    </source>
</evidence>
<feature type="transmembrane region" description="Helical" evidence="1">
    <location>
        <begin position="38"/>
        <end position="57"/>
    </location>
</feature>
<sequence length="193" mass="21621">MTKHIITIRPRFWWPTIGFIGIASALLIMLIVQALSEPGVKLGIGLLFLVGILIWLGRGLNQRLSISATNLIIKHSGKPVTIDWEQVAGVGTLQSIAGLALPYLILRQPYANLPEPQLRRLASEDLRDTIVIINPLRWANIAKLWPLLLQQLPATNNYQVAFDFSGVSRVQRRIFWLFGLLTLVIAGLIWLFA</sequence>
<dbReference type="OrthoDB" id="9824158at2"/>
<dbReference type="STRING" id="70996.SE18_20885"/>
<proteinExistence type="predicted"/>
<evidence type="ECO:0000313" key="2">
    <source>
        <dbReference type="EMBL" id="KPL81158.1"/>
    </source>
</evidence>
<dbReference type="EMBL" id="LGKP01000035">
    <property type="protein sequence ID" value="KPL81158.1"/>
    <property type="molecule type" value="Genomic_DNA"/>
</dbReference>
<organism evidence="2 3">
    <name type="scientific">Herpetosiphon geysericola</name>
    <dbReference type="NCBI Taxonomy" id="70996"/>
    <lineage>
        <taxon>Bacteria</taxon>
        <taxon>Bacillati</taxon>
        <taxon>Chloroflexota</taxon>
        <taxon>Chloroflexia</taxon>
        <taxon>Herpetosiphonales</taxon>
        <taxon>Herpetosiphonaceae</taxon>
        <taxon>Herpetosiphon</taxon>
    </lineage>
</organism>
<keyword evidence="1" id="KW-1133">Transmembrane helix</keyword>
<dbReference type="RefSeq" id="WP_054536408.1">
    <property type="nucleotide sequence ID" value="NZ_LGKP01000035.1"/>
</dbReference>
<keyword evidence="1" id="KW-0812">Transmembrane</keyword>
<reference evidence="2 3" key="1">
    <citation type="submission" date="2015-07" db="EMBL/GenBank/DDBJ databases">
        <title>Whole genome sequence of Herpetosiphon geysericola DSM 7119.</title>
        <authorList>
            <person name="Hemp J."/>
            <person name="Ward L.M."/>
            <person name="Pace L.A."/>
            <person name="Fischer W.W."/>
        </authorList>
    </citation>
    <scope>NUCLEOTIDE SEQUENCE [LARGE SCALE GENOMIC DNA]</scope>
    <source>
        <strain evidence="2 3">DSM 7119</strain>
    </source>
</reference>
<comment type="caution">
    <text evidence="2">The sequence shown here is derived from an EMBL/GenBank/DDBJ whole genome shotgun (WGS) entry which is preliminary data.</text>
</comment>
<accession>A0A0P6XXA3</accession>
<keyword evidence="3" id="KW-1185">Reference proteome</keyword>
<feature type="transmembrane region" description="Helical" evidence="1">
    <location>
        <begin position="174"/>
        <end position="192"/>
    </location>
</feature>
<dbReference type="Proteomes" id="UP000050277">
    <property type="component" value="Unassembled WGS sequence"/>
</dbReference>
<name>A0A0P6XXA3_9CHLR</name>
<protein>
    <submittedName>
        <fullName evidence="2">Uncharacterized protein</fullName>
    </submittedName>
</protein>
<evidence type="ECO:0000313" key="3">
    <source>
        <dbReference type="Proteomes" id="UP000050277"/>
    </source>
</evidence>
<feature type="transmembrane region" description="Helical" evidence="1">
    <location>
        <begin position="12"/>
        <end position="32"/>
    </location>
</feature>
<dbReference type="AlphaFoldDB" id="A0A0P6XXA3"/>